<gene>
    <name evidence="6" type="ORF">ACHHYP_16164</name>
</gene>
<proteinExistence type="predicted"/>
<feature type="region of interest" description="Disordered" evidence="3">
    <location>
        <begin position="284"/>
        <end position="433"/>
    </location>
</feature>
<evidence type="ECO:0000313" key="7">
    <source>
        <dbReference type="Proteomes" id="UP000243579"/>
    </source>
</evidence>
<dbReference type="SUPFAM" id="SSF55797">
    <property type="entry name" value="PR-1-like"/>
    <property type="match status" value="2"/>
</dbReference>
<evidence type="ECO:0000259" key="5">
    <source>
        <dbReference type="Pfam" id="PF00188"/>
    </source>
</evidence>
<feature type="domain" description="SCP" evidence="5">
    <location>
        <begin position="25"/>
        <end position="132"/>
    </location>
</feature>
<keyword evidence="2" id="KW-0677">Repeat</keyword>
<keyword evidence="7" id="KW-1185">Reference proteome</keyword>
<feature type="domain" description="SCP" evidence="5">
    <location>
        <begin position="166"/>
        <end position="272"/>
    </location>
</feature>
<dbReference type="OrthoDB" id="568194at2759"/>
<dbReference type="InterPro" id="IPR035940">
    <property type="entry name" value="CAP_sf"/>
</dbReference>
<dbReference type="PANTHER" id="PTHR31157:SF1">
    <property type="entry name" value="SCP DOMAIN-CONTAINING PROTEIN"/>
    <property type="match status" value="1"/>
</dbReference>
<protein>
    <recommendedName>
        <fullName evidence="5">SCP domain-containing protein</fullName>
    </recommendedName>
</protein>
<feature type="compositionally biased region" description="Low complexity" evidence="3">
    <location>
        <begin position="313"/>
        <end position="327"/>
    </location>
</feature>
<evidence type="ECO:0000256" key="1">
    <source>
        <dbReference type="ARBA" id="ARBA00022729"/>
    </source>
</evidence>
<feature type="compositionally biased region" description="Basic residues" evidence="3">
    <location>
        <begin position="390"/>
        <end position="419"/>
    </location>
</feature>
<dbReference type="InterPro" id="IPR006970">
    <property type="entry name" value="PT"/>
</dbReference>
<dbReference type="CDD" id="cd05379">
    <property type="entry name" value="CAP_bacterial"/>
    <property type="match status" value="2"/>
</dbReference>
<dbReference type="InterPro" id="IPR014044">
    <property type="entry name" value="CAP_dom"/>
</dbReference>
<dbReference type="EMBL" id="JNBR01002476">
    <property type="protein sequence ID" value="OQR82368.1"/>
    <property type="molecule type" value="Genomic_DNA"/>
</dbReference>
<dbReference type="Gene3D" id="3.40.33.10">
    <property type="entry name" value="CAP"/>
    <property type="match status" value="2"/>
</dbReference>
<feature type="compositionally biased region" description="Low complexity" evidence="3">
    <location>
        <begin position="374"/>
        <end position="388"/>
    </location>
</feature>
<accession>A0A1V9Y9N6</accession>
<sequence>MVKLTLCCALLGAVTSTTIVRDLFHAHNEARIQHGVAAFTCLDSQLNTLTQSHVDYQVSLDDINHDGFNERCLIVSNRILCAENTLYTSSDDATAMTNSWMNSTGHRVNILNANYTHAGFAVKQSTTTGKWFATAFFASENPNILILTAALAGSVVTADIIQDLFNDHNAARAENGLKPFECLDSQLSELSASHVEYEIGIDNIDHNGFGDRCKAVGNVACGENTLYVFEGNATVMTTTWMNSQGHRANILNDDYTHVGFGAKKSEKSGKWFATAFFVSENPNKAKCMQDNKPSESPTAAPTDKPTPYPTTTPAPITIDPITTETPTLSPTDEPTNVPTDAPTSAPTDEPTDLPTDAPTDVPTDEPTDSPTAYPTDKPTDSPTTTPPCTKRPHTKRPHTKRPHTKRPRTKHPHTKHPHTKPPCASPLEAGDDN</sequence>
<evidence type="ECO:0000256" key="4">
    <source>
        <dbReference type="SAM" id="SignalP"/>
    </source>
</evidence>
<reference evidence="6 7" key="1">
    <citation type="journal article" date="2014" name="Genome Biol. Evol.">
        <title>The secreted proteins of Achlya hypogyna and Thraustotheca clavata identify the ancestral oomycete secretome and reveal gene acquisitions by horizontal gene transfer.</title>
        <authorList>
            <person name="Misner I."/>
            <person name="Blouin N."/>
            <person name="Leonard G."/>
            <person name="Richards T.A."/>
            <person name="Lane C.E."/>
        </authorList>
    </citation>
    <scope>NUCLEOTIDE SEQUENCE [LARGE SCALE GENOMIC DNA]</scope>
    <source>
        <strain evidence="6 7">ATCC 48635</strain>
    </source>
</reference>
<evidence type="ECO:0000256" key="2">
    <source>
        <dbReference type="ARBA" id="ARBA00022737"/>
    </source>
</evidence>
<keyword evidence="1 4" id="KW-0732">Signal</keyword>
<organism evidence="6 7">
    <name type="scientific">Achlya hypogyna</name>
    <name type="common">Oomycete</name>
    <name type="synonym">Protoachlya hypogyna</name>
    <dbReference type="NCBI Taxonomy" id="1202772"/>
    <lineage>
        <taxon>Eukaryota</taxon>
        <taxon>Sar</taxon>
        <taxon>Stramenopiles</taxon>
        <taxon>Oomycota</taxon>
        <taxon>Saprolegniomycetes</taxon>
        <taxon>Saprolegniales</taxon>
        <taxon>Achlyaceae</taxon>
        <taxon>Achlya</taxon>
    </lineage>
</organism>
<name>A0A1V9Y9N6_ACHHY</name>
<comment type="caution">
    <text evidence="6">The sequence shown here is derived from an EMBL/GenBank/DDBJ whole genome shotgun (WGS) entry which is preliminary data.</text>
</comment>
<feature type="signal peptide" evidence="4">
    <location>
        <begin position="1"/>
        <end position="16"/>
    </location>
</feature>
<dbReference type="AlphaFoldDB" id="A0A1V9Y9N6"/>
<evidence type="ECO:0000256" key="3">
    <source>
        <dbReference type="SAM" id="MobiDB-lite"/>
    </source>
</evidence>
<evidence type="ECO:0000313" key="6">
    <source>
        <dbReference type="EMBL" id="OQR82368.1"/>
    </source>
</evidence>
<feature type="chain" id="PRO_5012393306" description="SCP domain-containing protein" evidence="4">
    <location>
        <begin position="17"/>
        <end position="433"/>
    </location>
</feature>
<dbReference type="Pfam" id="PF04886">
    <property type="entry name" value="PT"/>
    <property type="match status" value="1"/>
</dbReference>
<dbReference type="Pfam" id="PF00188">
    <property type="entry name" value="CAP"/>
    <property type="match status" value="2"/>
</dbReference>
<dbReference type="Proteomes" id="UP000243579">
    <property type="component" value="Unassembled WGS sequence"/>
</dbReference>
<feature type="compositionally biased region" description="Polar residues" evidence="3">
    <location>
        <begin position="328"/>
        <end position="346"/>
    </location>
</feature>
<dbReference type="PANTHER" id="PTHR31157">
    <property type="entry name" value="SCP DOMAIN-CONTAINING PROTEIN"/>
    <property type="match status" value="1"/>
</dbReference>
<dbReference type="STRING" id="1202772.A0A1V9Y9N6"/>